<feature type="active site" description="Acyl-ester intermediate" evidence="7">
    <location>
        <position position="93"/>
    </location>
</feature>
<gene>
    <name evidence="11" type="ORF">IAB37_06070</name>
</gene>
<dbReference type="Pfam" id="PF00768">
    <property type="entry name" value="Peptidase_S11"/>
    <property type="match status" value="1"/>
</dbReference>
<dbReference type="Gene3D" id="3.40.710.10">
    <property type="entry name" value="DD-peptidase/beta-lactamase superfamily"/>
    <property type="match status" value="1"/>
</dbReference>
<feature type="binding site" evidence="8">
    <location>
        <position position="254"/>
    </location>
    <ligand>
        <name>substrate</name>
    </ligand>
</feature>
<evidence type="ECO:0000256" key="8">
    <source>
        <dbReference type="PIRSR" id="PIRSR618044-2"/>
    </source>
</evidence>
<accession>A0A9D1DY18</accession>
<keyword evidence="2" id="KW-0732">Signal</keyword>
<dbReference type="GO" id="GO:0008360">
    <property type="term" value="P:regulation of cell shape"/>
    <property type="evidence" value="ECO:0007669"/>
    <property type="project" value="UniProtKB-KW"/>
</dbReference>
<dbReference type="PANTHER" id="PTHR21581:SF33">
    <property type="entry name" value="D-ALANYL-D-ALANINE CARBOXYPEPTIDASE DACB"/>
    <property type="match status" value="1"/>
</dbReference>
<keyword evidence="11" id="KW-0121">Carboxypeptidase</keyword>
<dbReference type="InterPro" id="IPR012338">
    <property type="entry name" value="Beta-lactam/transpept-like"/>
</dbReference>
<sequence>MGKRQVLAAAAGGAAALFAVGSMFLWGLWEAGGQGEPAASPGEAISPSLTAVTAPDTALPDPPGISAASACVMTGSGTLLYEKDGDSFRSIASTTKIITALLTLELGEGQLDEPFTVGDEVKVEGSALGIKPGAEVTLRLLVWGMLLSSGNDAAAAAAIRLGGSFEGFAELMNRKAAELGMENTRYVTPSGLDAEGQGSTAHDLAVLACAALQNPEFRAVCGQTNGHMTVGGVEYWMSNHNRLLKEYEGCIGLKTGYTDEAGRCLVSAAERDGAVIVSVVLHDPEDWDDSAALLDWGFSALAPVALETDLSEIQVPVRSETETALFYTVRPRESLSAALAPGERLSPVLSVRESLPETARTGDTAGMLRWVDAEGETRCWTALELDALTSPDAAAPPGQSTIP</sequence>
<dbReference type="InterPro" id="IPR001967">
    <property type="entry name" value="Peptidase_S11_N"/>
</dbReference>
<keyword evidence="4" id="KW-0133">Cell shape</keyword>
<dbReference type="PRINTS" id="PR00725">
    <property type="entry name" value="DADACBPTASE1"/>
</dbReference>
<keyword evidence="6" id="KW-0961">Cell wall biogenesis/degradation</keyword>
<dbReference type="GO" id="GO:0071555">
    <property type="term" value="P:cell wall organization"/>
    <property type="evidence" value="ECO:0007669"/>
    <property type="project" value="UniProtKB-KW"/>
</dbReference>
<dbReference type="Proteomes" id="UP000824241">
    <property type="component" value="Unassembled WGS sequence"/>
</dbReference>
<proteinExistence type="inferred from homology"/>
<dbReference type="GO" id="GO:0006508">
    <property type="term" value="P:proteolysis"/>
    <property type="evidence" value="ECO:0007669"/>
    <property type="project" value="InterPro"/>
</dbReference>
<feature type="active site" description="Proton acceptor" evidence="7">
    <location>
        <position position="96"/>
    </location>
</feature>
<evidence type="ECO:0000256" key="5">
    <source>
        <dbReference type="ARBA" id="ARBA00022984"/>
    </source>
</evidence>
<dbReference type="PANTHER" id="PTHR21581">
    <property type="entry name" value="D-ALANYL-D-ALANINE CARBOXYPEPTIDASE"/>
    <property type="match status" value="1"/>
</dbReference>
<evidence type="ECO:0000256" key="7">
    <source>
        <dbReference type="PIRSR" id="PIRSR618044-1"/>
    </source>
</evidence>
<reference evidence="11" key="2">
    <citation type="journal article" date="2021" name="PeerJ">
        <title>Extensive microbial diversity within the chicken gut microbiome revealed by metagenomics and culture.</title>
        <authorList>
            <person name="Gilroy R."/>
            <person name="Ravi A."/>
            <person name="Getino M."/>
            <person name="Pursley I."/>
            <person name="Horton D.L."/>
            <person name="Alikhan N.F."/>
            <person name="Baker D."/>
            <person name="Gharbi K."/>
            <person name="Hall N."/>
            <person name="Watson M."/>
            <person name="Adriaenssens E.M."/>
            <person name="Foster-Nyarko E."/>
            <person name="Jarju S."/>
            <person name="Secka A."/>
            <person name="Antonio M."/>
            <person name="Oren A."/>
            <person name="Chaudhuri R.R."/>
            <person name="La Ragione R."/>
            <person name="Hildebrand F."/>
            <person name="Pallen M.J."/>
        </authorList>
    </citation>
    <scope>NUCLEOTIDE SEQUENCE</scope>
    <source>
        <strain evidence="11">CHK189-12415</strain>
    </source>
</reference>
<dbReference type="EMBL" id="DVHA01000193">
    <property type="protein sequence ID" value="HIR61121.1"/>
    <property type="molecule type" value="Genomic_DNA"/>
</dbReference>
<dbReference type="SUPFAM" id="SSF56601">
    <property type="entry name" value="beta-lactamase/transpeptidase-like"/>
    <property type="match status" value="1"/>
</dbReference>
<keyword evidence="11" id="KW-0645">Protease</keyword>
<evidence type="ECO:0000256" key="3">
    <source>
        <dbReference type="ARBA" id="ARBA00022801"/>
    </source>
</evidence>
<evidence type="ECO:0000256" key="2">
    <source>
        <dbReference type="ARBA" id="ARBA00022729"/>
    </source>
</evidence>
<reference evidence="11" key="1">
    <citation type="submission" date="2020-10" db="EMBL/GenBank/DDBJ databases">
        <authorList>
            <person name="Gilroy R."/>
        </authorList>
    </citation>
    <scope>NUCLEOTIDE SEQUENCE</scope>
    <source>
        <strain evidence="11">CHK189-12415</strain>
    </source>
</reference>
<evidence type="ECO:0000313" key="11">
    <source>
        <dbReference type="EMBL" id="HIR61121.1"/>
    </source>
</evidence>
<name>A0A9D1DY18_9FIRM</name>
<evidence type="ECO:0000256" key="1">
    <source>
        <dbReference type="ARBA" id="ARBA00007164"/>
    </source>
</evidence>
<feature type="active site" evidence="7">
    <location>
        <position position="149"/>
    </location>
</feature>
<evidence type="ECO:0000259" key="10">
    <source>
        <dbReference type="Pfam" id="PF00768"/>
    </source>
</evidence>
<evidence type="ECO:0000313" key="12">
    <source>
        <dbReference type="Proteomes" id="UP000824241"/>
    </source>
</evidence>
<organism evidence="11 12">
    <name type="scientific">Candidatus Faecivivens stercoravium</name>
    <dbReference type="NCBI Taxonomy" id="2840803"/>
    <lineage>
        <taxon>Bacteria</taxon>
        <taxon>Bacillati</taxon>
        <taxon>Bacillota</taxon>
        <taxon>Clostridia</taxon>
        <taxon>Eubacteriales</taxon>
        <taxon>Oscillospiraceae</taxon>
        <taxon>Oscillospiraceae incertae sedis</taxon>
        <taxon>Candidatus Faecivivens</taxon>
    </lineage>
</organism>
<evidence type="ECO:0000256" key="4">
    <source>
        <dbReference type="ARBA" id="ARBA00022960"/>
    </source>
</evidence>
<keyword evidence="5" id="KW-0573">Peptidoglycan synthesis</keyword>
<dbReference type="GO" id="GO:0009252">
    <property type="term" value="P:peptidoglycan biosynthetic process"/>
    <property type="evidence" value="ECO:0007669"/>
    <property type="project" value="UniProtKB-KW"/>
</dbReference>
<dbReference type="AlphaFoldDB" id="A0A9D1DY18"/>
<keyword evidence="3" id="KW-0378">Hydrolase</keyword>
<evidence type="ECO:0000256" key="9">
    <source>
        <dbReference type="RuleBase" id="RU004016"/>
    </source>
</evidence>
<feature type="domain" description="Peptidase S11 D-alanyl-D-alanine carboxypeptidase A N-terminal" evidence="10">
    <location>
        <begin position="61"/>
        <end position="283"/>
    </location>
</feature>
<dbReference type="GO" id="GO:0009002">
    <property type="term" value="F:serine-type D-Ala-D-Ala carboxypeptidase activity"/>
    <property type="evidence" value="ECO:0007669"/>
    <property type="project" value="InterPro"/>
</dbReference>
<dbReference type="InterPro" id="IPR018044">
    <property type="entry name" value="Peptidase_S11"/>
</dbReference>
<comment type="caution">
    <text evidence="11">The sequence shown here is derived from an EMBL/GenBank/DDBJ whole genome shotgun (WGS) entry which is preliminary data.</text>
</comment>
<evidence type="ECO:0000256" key="6">
    <source>
        <dbReference type="ARBA" id="ARBA00023316"/>
    </source>
</evidence>
<protein>
    <submittedName>
        <fullName evidence="11">D-alanyl-D-alanine carboxypeptidase</fullName>
    </submittedName>
</protein>
<comment type="similarity">
    <text evidence="1 9">Belongs to the peptidase S11 family.</text>
</comment>